<dbReference type="EMBL" id="JAZDQV010000010">
    <property type="protein sequence ID" value="MEE1878117.1"/>
    <property type="molecule type" value="Genomic_DNA"/>
</dbReference>
<evidence type="ECO:0008006" key="4">
    <source>
        <dbReference type="Google" id="ProtNLM"/>
    </source>
</evidence>
<gene>
    <name evidence="2" type="ORF">VRS74_10530</name>
</gene>
<dbReference type="RefSeq" id="WP_354145221.1">
    <property type="nucleotide sequence ID" value="NZ_JAZDQV010000010.1"/>
</dbReference>
<keyword evidence="1" id="KW-0732">Signal</keyword>
<proteinExistence type="predicted"/>
<evidence type="ECO:0000256" key="1">
    <source>
        <dbReference type="SAM" id="SignalP"/>
    </source>
</evidence>
<dbReference type="Proteomes" id="UP001343492">
    <property type="component" value="Unassembled WGS sequence"/>
</dbReference>
<reference evidence="2 3" key="1">
    <citation type="submission" date="2024-01" db="EMBL/GenBank/DDBJ databases">
        <title>The genome sequence of Erythrobacteraceae sp. strain 1XM1-14.</title>
        <authorList>
            <person name="Liu Y."/>
        </authorList>
    </citation>
    <scope>NUCLEOTIDE SEQUENCE [LARGE SCALE GENOMIC DNA]</scope>
    <source>
        <strain evidence="2 3">1XM1-14</strain>
    </source>
</reference>
<evidence type="ECO:0000313" key="3">
    <source>
        <dbReference type="Proteomes" id="UP001343492"/>
    </source>
</evidence>
<organism evidence="2 3">
    <name type="scientific">Altererythrobacter litoralis</name>
    <dbReference type="NCBI Taxonomy" id="3113904"/>
    <lineage>
        <taxon>Bacteria</taxon>
        <taxon>Pseudomonadati</taxon>
        <taxon>Pseudomonadota</taxon>
        <taxon>Alphaproteobacteria</taxon>
        <taxon>Sphingomonadales</taxon>
        <taxon>Erythrobacteraceae</taxon>
        <taxon>Altererythrobacter</taxon>
    </lineage>
</organism>
<sequence>MPIIHPALTAAVVSALALAAAPAMAQESYVQINTGVDYSSGDYGDVEDTDYLAIPIGVKYQADNFYLKASISYLHAEGPSGVIPGEGGGTSGTPGGTITSRSGIGDLWLTAGYSLPVGDATWFDVVGKAKLPTASEAKFLGTGSTDLTAQGELLHSFGSVSVSAYGGRRFNRQSDVLALRDVWVAGAGVYVSADRLMVGLDYDWREGATATSPKISEATASLTYKLSDTLRLQGYGYTGFADGSPDLGGGMQILLRLGD</sequence>
<comment type="caution">
    <text evidence="2">The sequence shown here is derived from an EMBL/GenBank/DDBJ whole genome shotgun (WGS) entry which is preliminary data.</text>
</comment>
<dbReference type="SUPFAM" id="SSF56935">
    <property type="entry name" value="Porins"/>
    <property type="match status" value="1"/>
</dbReference>
<keyword evidence="3" id="KW-1185">Reference proteome</keyword>
<name>A0ABU7GGN5_9SPHN</name>
<feature type="chain" id="PRO_5046630586" description="Transporter" evidence="1">
    <location>
        <begin position="26"/>
        <end position="259"/>
    </location>
</feature>
<feature type="signal peptide" evidence="1">
    <location>
        <begin position="1"/>
        <end position="25"/>
    </location>
</feature>
<evidence type="ECO:0000313" key="2">
    <source>
        <dbReference type="EMBL" id="MEE1878117.1"/>
    </source>
</evidence>
<accession>A0ABU7GGN5</accession>
<protein>
    <recommendedName>
        <fullName evidence="4">Transporter</fullName>
    </recommendedName>
</protein>